<organism evidence="1 2">
    <name type="scientific">Candidatus Iainarchaeum sp</name>
    <dbReference type="NCBI Taxonomy" id="3101447"/>
    <lineage>
        <taxon>Archaea</taxon>
        <taxon>Candidatus Iainarchaeota</taxon>
        <taxon>Candidatus Iainarchaeia</taxon>
        <taxon>Candidatus Iainarchaeales</taxon>
        <taxon>Candidatus Iainarchaeaceae</taxon>
        <taxon>Candidatus Iainarchaeum</taxon>
    </lineage>
</organism>
<dbReference type="Proteomes" id="UP000678237">
    <property type="component" value="Unassembled WGS sequence"/>
</dbReference>
<comment type="caution">
    <text evidence="1">The sequence shown here is derived from an EMBL/GenBank/DDBJ whole genome shotgun (WGS) entry which is preliminary data.</text>
</comment>
<dbReference type="AlphaFoldDB" id="A0A8T4LKR8"/>
<name>A0A8T4LKR8_9ARCH</name>
<gene>
    <name evidence="1" type="ORF">J4203_08155</name>
</gene>
<dbReference type="InterPro" id="IPR053756">
    <property type="entry name" value="Toxin_immunity_effector"/>
</dbReference>
<accession>A0A8T4LKR8</accession>
<dbReference type="Gene3D" id="1.10.287.2500">
    <property type="match status" value="1"/>
</dbReference>
<reference evidence="1" key="2">
    <citation type="submission" date="2021-05" db="EMBL/GenBank/DDBJ databases">
        <title>Protein family content uncovers lineage relationships and bacterial pathway maintenance mechanisms in DPANN archaea.</title>
        <authorList>
            <person name="Castelle C.J."/>
            <person name="Meheust R."/>
            <person name="Jaffe A.L."/>
            <person name="Seitz K."/>
            <person name="Gong X."/>
            <person name="Baker B.J."/>
            <person name="Banfield J.F."/>
        </authorList>
    </citation>
    <scope>NUCLEOTIDE SEQUENCE</scope>
    <source>
        <strain evidence="1">RIFCSPLOWO2_01_FULL_58_19</strain>
    </source>
</reference>
<evidence type="ECO:0000313" key="1">
    <source>
        <dbReference type="EMBL" id="MBS3063805.1"/>
    </source>
</evidence>
<protein>
    <submittedName>
        <fullName evidence="1">Uncharacterized protein</fullName>
    </submittedName>
</protein>
<dbReference type="EMBL" id="JAGVWE010000007">
    <property type="protein sequence ID" value="MBS3063805.1"/>
    <property type="molecule type" value="Genomic_DNA"/>
</dbReference>
<reference evidence="1" key="1">
    <citation type="submission" date="2021-03" db="EMBL/GenBank/DDBJ databases">
        <authorList>
            <person name="Jaffe A."/>
        </authorList>
    </citation>
    <scope>NUCLEOTIDE SEQUENCE</scope>
    <source>
        <strain evidence="1">RIFCSPLOWO2_01_FULL_58_19</strain>
    </source>
</reference>
<proteinExistence type="predicted"/>
<sequence length="81" mass="8876">MELSTNSLILCLRALDKEKRALEESIAAGTLSDEEADAAGQDVLDLMKALAEVGTQYEAARKANKRLDLLPVDDLFKALER</sequence>
<evidence type="ECO:0000313" key="2">
    <source>
        <dbReference type="Proteomes" id="UP000678237"/>
    </source>
</evidence>